<sequence length="250" mass="26166">MLKAASVGIASAVAMSLGGCNKHDDFPYKTSSAEILPPEEAGNSCKVFLGDPDSYLVFTHTGDVHTLVSGRCGGQMATFGPRFFDNLQRRAPTCPALSEYLHSGRDSLLNGLKVLCTYTGSTESGPSGSKNCEVDFLPGHSTITLEFNGDTNGDAPTAKTADPDLSQLTEFTQGAKDQIDMVDLPARVGGVKLDCAAITAFSTAIGGFGRYISHMNNNANLVMTCRTEESVIAPAITTTTVAPPTSTAST</sequence>
<gene>
    <name evidence="1" type="ORF">Pmar_PMAR029226</name>
</gene>
<dbReference type="InParanoid" id="C5KMK5"/>
<name>C5KMK5_PERM5</name>
<organism evidence="2">
    <name type="scientific">Perkinsus marinus (strain ATCC 50983 / TXsc)</name>
    <dbReference type="NCBI Taxonomy" id="423536"/>
    <lineage>
        <taxon>Eukaryota</taxon>
        <taxon>Sar</taxon>
        <taxon>Alveolata</taxon>
        <taxon>Perkinsozoa</taxon>
        <taxon>Perkinsea</taxon>
        <taxon>Perkinsida</taxon>
        <taxon>Perkinsidae</taxon>
        <taxon>Perkinsus</taxon>
    </lineage>
</organism>
<accession>C5KMK5</accession>
<dbReference type="EMBL" id="GG674496">
    <property type="protein sequence ID" value="EER14163.1"/>
    <property type="molecule type" value="Genomic_DNA"/>
</dbReference>
<dbReference type="GeneID" id="9060123"/>
<proteinExistence type="predicted"/>
<dbReference type="RefSeq" id="XP_002782368.1">
    <property type="nucleotide sequence ID" value="XM_002782322.1"/>
</dbReference>
<evidence type="ECO:0000313" key="1">
    <source>
        <dbReference type="EMBL" id="EER14163.1"/>
    </source>
</evidence>
<dbReference type="OrthoDB" id="441196at2759"/>
<reference evidence="1 2" key="1">
    <citation type="submission" date="2008-07" db="EMBL/GenBank/DDBJ databases">
        <authorList>
            <person name="El-Sayed N."/>
            <person name="Caler E."/>
            <person name="Inman J."/>
            <person name="Amedeo P."/>
            <person name="Hass B."/>
            <person name="Wortman J."/>
        </authorList>
    </citation>
    <scope>NUCLEOTIDE SEQUENCE [LARGE SCALE GENOMIC DNA]</scope>
    <source>
        <strain evidence="2">ATCC 50983 / TXsc</strain>
    </source>
</reference>
<evidence type="ECO:0000313" key="2">
    <source>
        <dbReference type="Proteomes" id="UP000007800"/>
    </source>
</evidence>
<dbReference type="Proteomes" id="UP000007800">
    <property type="component" value="Unassembled WGS sequence"/>
</dbReference>
<dbReference type="AlphaFoldDB" id="C5KMK5"/>
<protein>
    <submittedName>
        <fullName evidence="1">Uncharacterized protein</fullName>
    </submittedName>
</protein>
<dbReference type="PROSITE" id="PS51257">
    <property type="entry name" value="PROKAR_LIPOPROTEIN"/>
    <property type="match status" value="1"/>
</dbReference>
<keyword evidence="2" id="KW-1185">Reference proteome</keyword>